<proteinExistence type="predicted"/>
<organism evidence="2 5">
    <name type="scientific">Ficus carica</name>
    <name type="common">Common fig</name>
    <dbReference type="NCBI Taxonomy" id="3494"/>
    <lineage>
        <taxon>Eukaryota</taxon>
        <taxon>Viridiplantae</taxon>
        <taxon>Streptophyta</taxon>
        <taxon>Embryophyta</taxon>
        <taxon>Tracheophyta</taxon>
        <taxon>Spermatophyta</taxon>
        <taxon>Magnoliopsida</taxon>
        <taxon>eudicotyledons</taxon>
        <taxon>Gunneridae</taxon>
        <taxon>Pentapetalae</taxon>
        <taxon>rosids</taxon>
        <taxon>fabids</taxon>
        <taxon>Rosales</taxon>
        <taxon>Moraceae</taxon>
        <taxon>Ficeae</taxon>
        <taxon>Ficus</taxon>
    </lineage>
</organism>
<protein>
    <submittedName>
        <fullName evidence="2">Uncharacterized protein</fullName>
    </submittedName>
</protein>
<dbReference type="EMBL" id="BTGU01018468">
    <property type="protein sequence ID" value="GMN73756.1"/>
    <property type="molecule type" value="Genomic_DNA"/>
</dbReference>
<keyword evidence="5" id="KW-1185">Reference proteome</keyword>
<dbReference type="AlphaFoldDB" id="A0AA88JGL0"/>
<name>A0AA88JGL0_FICCA</name>
<dbReference type="EMBL" id="BTGU01018465">
    <property type="protein sequence ID" value="GMN73741.1"/>
    <property type="molecule type" value="Genomic_DNA"/>
</dbReference>
<evidence type="ECO:0000313" key="2">
    <source>
        <dbReference type="EMBL" id="GMN73744.1"/>
    </source>
</evidence>
<sequence length="139" mass="15379">MLKSVRGIDEQVKKQSLGKTDATCPTIRMMGGHVCKPSVVAQAVNIVSVRLGGEGWRRSRDKNKYSDRYRMSGVKWCRVVGVACPATIRLSASTAVQNGMARVAWAGHPEKDLLVVGEVLHKPVNWSPMVIYSRISTKW</sequence>
<gene>
    <name evidence="1" type="ORF">TIFTF001_055737</name>
    <name evidence="2" type="ORF">TIFTF001_055738</name>
    <name evidence="3" type="ORF">TIFTF001_055739</name>
    <name evidence="4" type="ORF">TIFTF001_055740</name>
</gene>
<dbReference type="EMBL" id="BTGU01018467">
    <property type="protein sequence ID" value="GMN73750.1"/>
    <property type="molecule type" value="Genomic_DNA"/>
</dbReference>
<evidence type="ECO:0000313" key="4">
    <source>
        <dbReference type="EMBL" id="GMN73756.1"/>
    </source>
</evidence>
<comment type="caution">
    <text evidence="2">The sequence shown here is derived from an EMBL/GenBank/DDBJ whole genome shotgun (WGS) entry which is preliminary data.</text>
</comment>
<accession>A0AA88JGL0</accession>
<reference evidence="2" key="1">
    <citation type="submission" date="2023-07" db="EMBL/GenBank/DDBJ databases">
        <title>draft genome sequence of fig (Ficus carica).</title>
        <authorList>
            <person name="Takahashi T."/>
            <person name="Nishimura K."/>
        </authorList>
    </citation>
    <scope>NUCLEOTIDE SEQUENCE</scope>
</reference>
<evidence type="ECO:0000313" key="5">
    <source>
        <dbReference type="Proteomes" id="UP001187192"/>
    </source>
</evidence>
<evidence type="ECO:0000313" key="1">
    <source>
        <dbReference type="EMBL" id="GMN73741.1"/>
    </source>
</evidence>
<evidence type="ECO:0000313" key="3">
    <source>
        <dbReference type="EMBL" id="GMN73750.1"/>
    </source>
</evidence>
<dbReference type="Proteomes" id="UP001187192">
    <property type="component" value="Unassembled WGS sequence"/>
</dbReference>
<dbReference type="EMBL" id="BTGU01018466">
    <property type="protein sequence ID" value="GMN73744.1"/>
    <property type="molecule type" value="Genomic_DNA"/>
</dbReference>